<feature type="domain" description="Minor fimbrium subunit Mfa1 C-terminal" evidence="1">
    <location>
        <begin position="49"/>
        <end position="122"/>
    </location>
</feature>
<dbReference type="Pfam" id="PF15495">
    <property type="entry name" value="Fimbrillin_C"/>
    <property type="match status" value="1"/>
</dbReference>
<protein>
    <submittedName>
        <fullName evidence="2">Major fimbrial subunit protein type IV, Fimbrillin, C-terminal</fullName>
    </submittedName>
</protein>
<dbReference type="AlphaFoldDB" id="A0AAW1G850"/>
<organism evidence="2 3">
    <name type="scientific">Popillia japonica</name>
    <name type="common">Japanese beetle</name>
    <dbReference type="NCBI Taxonomy" id="7064"/>
    <lineage>
        <taxon>Eukaryota</taxon>
        <taxon>Metazoa</taxon>
        <taxon>Ecdysozoa</taxon>
        <taxon>Arthropoda</taxon>
        <taxon>Hexapoda</taxon>
        <taxon>Insecta</taxon>
        <taxon>Pterygota</taxon>
        <taxon>Neoptera</taxon>
        <taxon>Endopterygota</taxon>
        <taxon>Coleoptera</taxon>
        <taxon>Polyphaga</taxon>
        <taxon>Scarabaeiformia</taxon>
        <taxon>Scarabaeidae</taxon>
        <taxon>Rutelinae</taxon>
        <taxon>Popillia</taxon>
    </lineage>
</organism>
<comment type="caution">
    <text evidence="2">The sequence shown here is derived from an EMBL/GenBank/DDBJ whole genome shotgun (WGS) entry which is preliminary data.</text>
</comment>
<name>A0AAW1G850_POPJA</name>
<sequence>KISSNATNQSVTRYWRVNLVKSTGKNTENTTIDDYKNATNQSVTRYWRVNLVKSTGKNTENTTIDDYKVYRNGLYKVTINNINTVGYETPEDAEKQEEIVPVDGAVNVEVTIEVSPWDVYESNTDM</sequence>
<dbReference type="EMBL" id="JASPKY010004141">
    <property type="protein sequence ID" value="KAK9659972.1"/>
    <property type="molecule type" value="Genomic_DNA"/>
</dbReference>
<proteinExistence type="predicted"/>
<accession>A0AAW1G850</accession>
<keyword evidence="3" id="KW-1185">Reference proteome</keyword>
<feature type="non-terminal residue" evidence="2">
    <location>
        <position position="1"/>
    </location>
</feature>
<dbReference type="InterPro" id="IPR029140">
    <property type="entry name" value="Mfa1_C"/>
</dbReference>
<evidence type="ECO:0000313" key="2">
    <source>
        <dbReference type="EMBL" id="KAK9659972.1"/>
    </source>
</evidence>
<reference evidence="2 3" key="1">
    <citation type="journal article" date="2024" name="BMC Genomics">
        <title>De novo assembly and annotation of Popillia japonica's genome with initial clues to its potential as an invasive pest.</title>
        <authorList>
            <person name="Cucini C."/>
            <person name="Boschi S."/>
            <person name="Funari R."/>
            <person name="Cardaioli E."/>
            <person name="Iannotti N."/>
            <person name="Marturano G."/>
            <person name="Paoli F."/>
            <person name="Bruttini M."/>
            <person name="Carapelli A."/>
            <person name="Frati F."/>
            <person name="Nardi F."/>
        </authorList>
    </citation>
    <scope>NUCLEOTIDE SEQUENCE [LARGE SCALE GENOMIC DNA]</scope>
    <source>
        <strain evidence="2">DMR45628</strain>
    </source>
</reference>
<gene>
    <name evidence="2" type="ORF">QE152_g41474</name>
</gene>
<evidence type="ECO:0000313" key="3">
    <source>
        <dbReference type="Proteomes" id="UP001458880"/>
    </source>
</evidence>
<dbReference type="Gene3D" id="2.60.40.3690">
    <property type="match status" value="1"/>
</dbReference>
<evidence type="ECO:0000259" key="1">
    <source>
        <dbReference type="Pfam" id="PF15495"/>
    </source>
</evidence>
<dbReference type="Proteomes" id="UP001458880">
    <property type="component" value="Unassembled WGS sequence"/>
</dbReference>